<protein>
    <submittedName>
        <fullName evidence="1">Uncharacterized protein</fullName>
    </submittedName>
</protein>
<evidence type="ECO:0000313" key="1">
    <source>
        <dbReference type="EMBL" id="CAI6365299.1"/>
    </source>
</evidence>
<dbReference type="EMBL" id="CARXXK010000004">
    <property type="protein sequence ID" value="CAI6365299.1"/>
    <property type="molecule type" value="Genomic_DNA"/>
</dbReference>
<keyword evidence="2" id="KW-1185">Reference proteome</keyword>
<dbReference type="Proteomes" id="UP001160148">
    <property type="component" value="Unassembled WGS sequence"/>
</dbReference>
<name>A0AAV0X9Y2_9HEMI</name>
<evidence type="ECO:0000313" key="2">
    <source>
        <dbReference type="Proteomes" id="UP001160148"/>
    </source>
</evidence>
<accession>A0AAV0X9Y2</accession>
<proteinExistence type="predicted"/>
<reference evidence="1 2" key="1">
    <citation type="submission" date="2023-01" db="EMBL/GenBank/DDBJ databases">
        <authorList>
            <person name="Whitehead M."/>
        </authorList>
    </citation>
    <scope>NUCLEOTIDE SEQUENCE [LARGE SCALE GENOMIC DNA]</scope>
</reference>
<comment type="caution">
    <text evidence="1">The sequence shown here is derived from an EMBL/GenBank/DDBJ whole genome shotgun (WGS) entry which is preliminary data.</text>
</comment>
<organism evidence="1 2">
    <name type="scientific">Macrosiphum euphorbiae</name>
    <name type="common">potato aphid</name>
    <dbReference type="NCBI Taxonomy" id="13131"/>
    <lineage>
        <taxon>Eukaryota</taxon>
        <taxon>Metazoa</taxon>
        <taxon>Ecdysozoa</taxon>
        <taxon>Arthropoda</taxon>
        <taxon>Hexapoda</taxon>
        <taxon>Insecta</taxon>
        <taxon>Pterygota</taxon>
        <taxon>Neoptera</taxon>
        <taxon>Paraneoptera</taxon>
        <taxon>Hemiptera</taxon>
        <taxon>Sternorrhyncha</taxon>
        <taxon>Aphidomorpha</taxon>
        <taxon>Aphidoidea</taxon>
        <taxon>Aphididae</taxon>
        <taxon>Macrosiphini</taxon>
        <taxon>Macrosiphum</taxon>
    </lineage>
</organism>
<gene>
    <name evidence="1" type="ORF">MEUPH1_LOCUS20033</name>
</gene>
<sequence>MFQVSSSTYGIIPIVHILQTKVDKATSTQIFSTRHKNALKFVCSKRLGQIENISFLTIATIIDPRFKRIYFKNSVPSSKMSTKISEEIKECQVTFESSSDSPDSIGKLIKIYYL</sequence>
<dbReference type="AlphaFoldDB" id="A0AAV0X9Y2"/>